<dbReference type="InterPro" id="IPR016181">
    <property type="entry name" value="Acyl_CoA_acyltransferase"/>
</dbReference>
<sequence length="104" mass="12074">MATDDGKFVGASSGLVQKNNSQYGRYFYLSDLLVEKEYRKKGYGEKLLKLLENKMQLSGVEYFWTWTAGYEAASLYLKQGYKIFTRFEKFYLSGHARVGLIKKI</sequence>
<comment type="caution">
    <text evidence="2">The sequence shown here is derived from an EMBL/GenBank/DDBJ whole genome shotgun (WGS) entry which is preliminary data.</text>
</comment>
<dbReference type="SUPFAM" id="SSF55729">
    <property type="entry name" value="Acyl-CoA N-acyltransferases (Nat)"/>
    <property type="match status" value="1"/>
</dbReference>
<protein>
    <recommendedName>
        <fullName evidence="1">N-acetyltransferase domain-containing protein</fullName>
    </recommendedName>
</protein>
<dbReference type="Pfam" id="PF13508">
    <property type="entry name" value="Acetyltransf_7"/>
    <property type="match status" value="1"/>
</dbReference>
<dbReference type="Proteomes" id="UP000178603">
    <property type="component" value="Unassembled WGS sequence"/>
</dbReference>
<feature type="domain" description="N-acetyltransferase" evidence="1">
    <location>
        <begin position="1"/>
        <end position="104"/>
    </location>
</feature>
<evidence type="ECO:0000259" key="1">
    <source>
        <dbReference type="PROSITE" id="PS51186"/>
    </source>
</evidence>
<dbReference type="EMBL" id="MGGW01000005">
    <property type="protein sequence ID" value="OGM55095.1"/>
    <property type="molecule type" value="Genomic_DNA"/>
</dbReference>
<reference evidence="2 3" key="1">
    <citation type="journal article" date="2016" name="Nat. Commun.">
        <title>Thousands of microbial genomes shed light on interconnected biogeochemical processes in an aquifer system.</title>
        <authorList>
            <person name="Anantharaman K."/>
            <person name="Brown C.T."/>
            <person name="Hug L.A."/>
            <person name="Sharon I."/>
            <person name="Castelle C.J."/>
            <person name="Probst A.J."/>
            <person name="Thomas B.C."/>
            <person name="Singh A."/>
            <person name="Wilkins M.J."/>
            <person name="Karaoz U."/>
            <person name="Brodie E.L."/>
            <person name="Williams K.H."/>
            <person name="Hubbard S.S."/>
            <person name="Banfield J.F."/>
        </authorList>
    </citation>
    <scope>NUCLEOTIDE SEQUENCE [LARGE SCALE GENOMIC DNA]</scope>
</reference>
<proteinExistence type="predicted"/>
<name>A0A1F8AV42_9BACT</name>
<dbReference type="PROSITE" id="PS51186">
    <property type="entry name" value="GNAT"/>
    <property type="match status" value="1"/>
</dbReference>
<evidence type="ECO:0000313" key="2">
    <source>
        <dbReference type="EMBL" id="OGM55095.1"/>
    </source>
</evidence>
<accession>A0A1F8AV42</accession>
<dbReference type="AlphaFoldDB" id="A0A1F8AV42"/>
<dbReference type="InterPro" id="IPR000182">
    <property type="entry name" value="GNAT_dom"/>
</dbReference>
<organism evidence="2 3">
    <name type="scientific">Candidatus Woesebacteria bacterium RIFCSPHIGHO2_12_FULL_41_24</name>
    <dbReference type="NCBI Taxonomy" id="1802510"/>
    <lineage>
        <taxon>Bacteria</taxon>
        <taxon>Candidatus Woeseibacteriota</taxon>
    </lineage>
</organism>
<evidence type="ECO:0000313" key="3">
    <source>
        <dbReference type="Proteomes" id="UP000178603"/>
    </source>
</evidence>
<dbReference type="Gene3D" id="3.40.630.30">
    <property type="match status" value="1"/>
</dbReference>
<dbReference type="GO" id="GO:0016747">
    <property type="term" value="F:acyltransferase activity, transferring groups other than amino-acyl groups"/>
    <property type="evidence" value="ECO:0007669"/>
    <property type="project" value="InterPro"/>
</dbReference>
<dbReference type="CDD" id="cd04301">
    <property type="entry name" value="NAT_SF"/>
    <property type="match status" value="1"/>
</dbReference>
<gene>
    <name evidence="2" type="ORF">A3E44_04210</name>
</gene>